<feature type="compositionally biased region" description="Low complexity" evidence="3">
    <location>
        <begin position="12"/>
        <end position="26"/>
    </location>
</feature>
<dbReference type="EMBL" id="BPLQ01011946">
    <property type="protein sequence ID" value="GIY61496.1"/>
    <property type="molecule type" value="Genomic_DNA"/>
</dbReference>
<evidence type="ECO:0000313" key="5">
    <source>
        <dbReference type="EMBL" id="GIY61496.1"/>
    </source>
</evidence>
<feature type="compositionally biased region" description="Low complexity" evidence="3">
    <location>
        <begin position="73"/>
        <end position="92"/>
    </location>
</feature>
<reference evidence="5 6" key="1">
    <citation type="submission" date="2021-06" db="EMBL/GenBank/DDBJ databases">
        <title>Caerostris darwini draft genome.</title>
        <authorList>
            <person name="Kono N."/>
            <person name="Arakawa K."/>
        </authorList>
    </citation>
    <scope>NUCLEOTIDE SEQUENCE [LARGE SCALE GENOMIC DNA]</scope>
</reference>
<evidence type="ECO:0000259" key="4">
    <source>
        <dbReference type="Pfam" id="PF15070"/>
    </source>
</evidence>
<dbReference type="GO" id="GO:0032580">
    <property type="term" value="C:Golgi cisterna membrane"/>
    <property type="evidence" value="ECO:0007669"/>
    <property type="project" value="TreeGrafter"/>
</dbReference>
<dbReference type="GO" id="GO:0000137">
    <property type="term" value="C:Golgi cis cisterna"/>
    <property type="evidence" value="ECO:0007669"/>
    <property type="project" value="TreeGrafter"/>
</dbReference>
<evidence type="ECO:0000313" key="6">
    <source>
        <dbReference type="Proteomes" id="UP001054837"/>
    </source>
</evidence>
<dbReference type="InterPro" id="IPR043976">
    <property type="entry name" value="GOLGA_cons_dom"/>
</dbReference>
<evidence type="ECO:0000256" key="1">
    <source>
        <dbReference type="ARBA" id="ARBA00023054"/>
    </source>
</evidence>
<dbReference type="PANTHER" id="PTHR10881">
    <property type="entry name" value="GOLGIN SUBFAMILY A MEMBER-RELATED"/>
    <property type="match status" value="1"/>
</dbReference>
<feature type="coiled-coil region" evidence="2">
    <location>
        <begin position="687"/>
        <end position="786"/>
    </location>
</feature>
<feature type="coiled-coil region" evidence="2">
    <location>
        <begin position="636"/>
        <end position="663"/>
    </location>
</feature>
<comment type="caution">
    <text evidence="5">The sequence shown here is derived from an EMBL/GenBank/DDBJ whole genome shotgun (WGS) entry which is preliminary data.</text>
</comment>
<evidence type="ECO:0000256" key="3">
    <source>
        <dbReference type="SAM" id="MobiDB-lite"/>
    </source>
</evidence>
<feature type="region of interest" description="Disordered" evidence="3">
    <location>
        <begin position="1"/>
        <end position="109"/>
    </location>
</feature>
<keyword evidence="6" id="KW-1185">Reference proteome</keyword>
<gene>
    <name evidence="5" type="primary">Golga2_1</name>
    <name evidence="5" type="ORF">CDAR_226841</name>
</gene>
<feature type="coiled-coil region" evidence="2">
    <location>
        <begin position="815"/>
        <end position="849"/>
    </location>
</feature>
<feature type="compositionally biased region" description="Basic and acidic residues" evidence="3">
    <location>
        <begin position="1"/>
        <end position="11"/>
    </location>
</feature>
<dbReference type="Proteomes" id="UP001054837">
    <property type="component" value="Unassembled WGS sequence"/>
</dbReference>
<organism evidence="5 6">
    <name type="scientific">Caerostris darwini</name>
    <dbReference type="NCBI Taxonomy" id="1538125"/>
    <lineage>
        <taxon>Eukaryota</taxon>
        <taxon>Metazoa</taxon>
        <taxon>Ecdysozoa</taxon>
        <taxon>Arthropoda</taxon>
        <taxon>Chelicerata</taxon>
        <taxon>Arachnida</taxon>
        <taxon>Araneae</taxon>
        <taxon>Araneomorphae</taxon>
        <taxon>Entelegynae</taxon>
        <taxon>Araneoidea</taxon>
        <taxon>Araneidae</taxon>
        <taxon>Caerostris</taxon>
    </lineage>
</organism>
<feature type="domain" description="Golgin subfamily A conserved" evidence="4">
    <location>
        <begin position="391"/>
        <end position="609"/>
    </location>
</feature>
<dbReference type="Pfam" id="PF15070">
    <property type="entry name" value="GOLGA2L5"/>
    <property type="match status" value="2"/>
</dbReference>
<accession>A0AAV4UU99</accession>
<protein>
    <submittedName>
        <fullName evidence="5">Golgin subfamily A member 2</fullName>
    </submittedName>
</protein>
<dbReference type="PANTHER" id="PTHR10881:SF46">
    <property type="entry name" value="GOLGIN SUBFAMILY A MEMBER 2"/>
    <property type="match status" value="1"/>
</dbReference>
<dbReference type="GO" id="GO:0007030">
    <property type="term" value="P:Golgi organization"/>
    <property type="evidence" value="ECO:0007669"/>
    <property type="project" value="TreeGrafter"/>
</dbReference>
<sequence length="941" mass="108611">MADEISREEKLAAGLKKLKQFQQQRSGKSKSSRKKPTSGQTSSSENSKESTPTETSTIKKSQDVHSHQDSKNSSEQSINRGSSNSSLNSTADSIEETRTLGKESSVTIQKSKSDLQLNNTKEYSSTESLRQISLQVNGLMSETNAFMNGTADQEESNDFDDNSLEKRNQELALLVNNLRQSNDQLQFQLQELKGKNKRLNQNFNQERKELQEKAHKEQVVLKDQLQVHIQTIGILVAEKTELQSSLSLSQQTAKQKAGEIEELQGRLRASRQRASDLEREIITLSNSNQQLEKANKEYVKDVERLKSENYKIGKLNEELKAANAELTQKLTKKINDFQALEKELLECRNKLSIAQTQAQQITVSDSEENTSKLEEVYQQKFELEKRLSLNKESISKLIMERDQMSEQYQQYITQLSQQVTSLRDEIKQHSSEKEQLSKERNLLQEKLEVYQQQNSNISKEDPSELRVKINILTNQNEELNQKLQNEISKNENVTEELHTQNNKMAELEKSIARLKEDQVDKSRLVETMQSDKVAASRAVTQNRELKKQLEELQTGFVGMSNDKLKLVEELDSQKHITKELGERLSQQEKELHELQEQLSQREEELQNLHTSSTKGIYQQNQIADRMRHYEAQGQLTEMLQKELHQAQEQINILTNQNSELRMALATQSVSDENQKEDKDVSKRNDLVESLSASVRQLEMERDQMMKQLEEQKSNRMQLIEQLKQKENLFNDVESGNTDVVSKKEYAMIKNAMTQLEERFKQTMNRIAELSDERQQLEHLVMQLQGETDTIGDYIALYQIQRGLMRKRASEKDEYIAQLARDREDLKDKLGELQNLVMRLLEERKQFQSQTQIMDTNLGFVEIPDMATDKKDLSKDLYNTEREIKVEKDASLSEIESSKKPETTAKKIIDLLTEIESTNLVEKPVLENFHPCPVCSGRLITV</sequence>
<feature type="compositionally biased region" description="Basic residues" evidence="3">
    <location>
        <begin position="27"/>
        <end position="36"/>
    </location>
</feature>
<keyword evidence="1 2" id="KW-0175">Coiled coil</keyword>
<evidence type="ECO:0000256" key="2">
    <source>
        <dbReference type="SAM" id="Coils"/>
    </source>
</evidence>
<dbReference type="AlphaFoldDB" id="A0AAV4UU99"/>
<feature type="coiled-coil region" evidence="2">
    <location>
        <begin position="253"/>
        <end position="357"/>
    </location>
</feature>
<feature type="compositionally biased region" description="Polar residues" evidence="3">
    <location>
        <begin position="37"/>
        <end position="59"/>
    </location>
</feature>
<name>A0AAV4UU99_9ARAC</name>
<feature type="compositionally biased region" description="Basic and acidic residues" evidence="3">
    <location>
        <begin position="60"/>
        <end position="72"/>
    </location>
</feature>
<feature type="coiled-coil region" evidence="2">
    <location>
        <begin position="405"/>
        <end position="611"/>
    </location>
</feature>
<dbReference type="GO" id="GO:0005801">
    <property type="term" value="C:cis-Golgi network"/>
    <property type="evidence" value="ECO:0007669"/>
    <property type="project" value="TreeGrafter"/>
</dbReference>
<feature type="coiled-coil region" evidence="2">
    <location>
        <begin position="164"/>
        <end position="220"/>
    </location>
</feature>
<proteinExistence type="predicted"/>
<dbReference type="InterPro" id="IPR024858">
    <property type="entry name" value="GOLGA"/>
</dbReference>
<feature type="domain" description="Golgin subfamily A conserved" evidence="4">
    <location>
        <begin position="614"/>
        <end position="849"/>
    </location>
</feature>